<sequence>MFETLTGDIQGPLEVRGMVKVDGTVRGGAIVSNGRLELRGKVQGPLEVRLDGQADVAAIVEGDVHARGGTLVFRGIITGRLGVKPGADVQVAVGTVLNGRRLEADGSFTQLQPPIELSIRGDAPMMRPQEDGSWAPAA</sequence>
<accession>A0A1I4LRG0</accession>
<dbReference type="Proteomes" id="UP000199152">
    <property type="component" value="Unassembled WGS sequence"/>
</dbReference>
<dbReference type="AlphaFoldDB" id="A0A1I4LRG0"/>
<organism evidence="1 2">
    <name type="scientific">Geodermatophilus ruber</name>
    <dbReference type="NCBI Taxonomy" id="504800"/>
    <lineage>
        <taxon>Bacteria</taxon>
        <taxon>Bacillati</taxon>
        <taxon>Actinomycetota</taxon>
        <taxon>Actinomycetes</taxon>
        <taxon>Geodermatophilales</taxon>
        <taxon>Geodermatophilaceae</taxon>
        <taxon>Geodermatophilus</taxon>
    </lineage>
</organism>
<protein>
    <recommendedName>
        <fullName evidence="3">Protein CcmA, bactofilin family</fullName>
    </recommendedName>
</protein>
<reference evidence="2" key="1">
    <citation type="submission" date="2016-10" db="EMBL/GenBank/DDBJ databases">
        <authorList>
            <person name="Varghese N."/>
            <person name="Submissions S."/>
        </authorList>
    </citation>
    <scope>NUCLEOTIDE SEQUENCE [LARGE SCALE GENOMIC DNA]</scope>
    <source>
        <strain evidence="2">DSM 45317</strain>
    </source>
</reference>
<keyword evidence="2" id="KW-1185">Reference proteome</keyword>
<dbReference type="InParanoid" id="A0A1I4LRG0"/>
<dbReference type="STRING" id="504800.SAMN04488085_12324"/>
<evidence type="ECO:0000313" key="1">
    <source>
        <dbReference type="EMBL" id="SFL93157.1"/>
    </source>
</evidence>
<dbReference type="RefSeq" id="WP_091329993.1">
    <property type="nucleotide sequence ID" value="NZ_FOSW01000023.1"/>
</dbReference>
<gene>
    <name evidence="1" type="ORF">SAMN04488085_12324</name>
</gene>
<evidence type="ECO:0000313" key="2">
    <source>
        <dbReference type="Proteomes" id="UP000199152"/>
    </source>
</evidence>
<proteinExistence type="predicted"/>
<dbReference type="EMBL" id="FOSW01000023">
    <property type="protein sequence ID" value="SFL93157.1"/>
    <property type="molecule type" value="Genomic_DNA"/>
</dbReference>
<evidence type="ECO:0008006" key="3">
    <source>
        <dbReference type="Google" id="ProtNLM"/>
    </source>
</evidence>
<name>A0A1I4LRG0_9ACTN</name>
<dbReference type="OrthoDB" id="5187242at2"/>